<evidence type="ECO:0000313" key="1">
    <source>
        <dbReference type="EMBL" id="TEA41802.1"/>
    </source>
</evidence>
<feature type="non-terminal residue" evidence="1">
    <location>
        <position position="1"/>
    </location>
</feature>
<comment type="caution">
    <text evidence="1">The sequence shown here is derived from an EMBL/GenBank/DDBJ whole genome shotgun (WGS) entry which is preliminary data.</text>
</comment>
<name>A0A484H1A3_SOUCH</name>
<organism evidence="1 2">
    <name type="scientific">Sousa chinensis</name>
    <name type="common">Indo-pacific humpbacked dolphin</name>
    <name type="synonym">Steno chinensis</name>
    <dbReference type="NCBI Taxonomy" id="103600"/>
    <lineage>
        <taxon>Eukaryota</taxon>
        <taxon>Metazoa</taxon>
        <taxon>Chordata</taxon>
        <taxon>Craniata</taxon>
        <taxon>Vertebrata</taxon>
        <taxon>Euteleostomi</taxon>
        <taxon>Mammalia</taxon>
        <taxon>Eutheria</taxon>
        <taxon>Laurasiatheria</taxon>
        <taxon>Artiodactyla</taxon>
        <taxon>Whippomorpha</taxon>
        <taxon>Cetacea</taxon>
        <taxon>Odontoceti</taxon>
        <taxon>Delphinidae</taxon>
        <taxon>Sousa</taxon>
    </lineage>
</organism>
<accession>A0A484H1A3</accession>
<sequence>NTILQLGLLCRRQKKWDEIPSVQFFVAIH</sequence>
<protein>
    <submittedName>
        <fullName evidence="1">Uncharacterized protein</fullName>
    </submittedName>
</protein>
<keyword evidence="2" id="KW-1185">Reference proteome</keyword>
<gene>
    <name evidence="1" type="ORF">DBR06_SOUSAS2410049</name>
</gene>
<reference evidence="1 2" key="1">
    <citation type="journal article" date="2018" name="Genomics">
        <title>Molecular footprints of inshore aquatic adaptation in Indo-Pacific humpback dolphin (Sousa chinensis).</title>
        <authorList>
            <person name="Ming Y."/>
            <person name="Jian J."/>
            <person name="Yu F."/>
            <person name="Yu X."/>
            <person name="Wang J."/>
            <person name="Liu W."/>
        </authorList>
    </citation>
    <scope>NUCLEOTIDE SEQUENCE [LARGE SCALE GENOMIC DNA]</scope>
    <source>
        <strain evidence="1">MY-2018</strain>
        <tissue evidence="1">Skin</tissue>
    </source>
</reference>
<dbReference type="EMBL" id="QWLN02000859">
    <property type="protein sequence ID" value="TEA41802.1"/>
    <property type="molecule type" value="Genomic_DNA"/>
</dbReference>
<dbReference type="Proteomes" id="UP000295264">
    <property type="component" value="Unassembled WGS sequence"/>
</dbReference>
<evidence type="ECO:0000313" key="2">
    <source>
        <dbReference type="Proteomes" id="UP000295264"/>
    </source>
</evidence>
<dbReference type="AlphaFoldDB" id="A0A484H1A3"/>
<proteinExistence type="predicted"/>